<dbReference type="SUPFAM" id="SSF56672">
    <property type="entry name" value="DNA/RNA polymerases"/>
    <property type="match status" value="1"/>
</dbReference>
<dbReference type="GO" id="GO:0003676">
    <property type="term" value="F:nucleic acid binding"/>
    <property type="evidence" value="ECO:0007669"/>
    <property type="project" value="InterPro"/>
</dbReference>
<dbReference type="EMBL" id="JAWQEG010000621">
    <property type="protein sequence ID" value="KAK3887586.1"/>
    <property type="molecule type" value="Genomic_DNA"/>
</dbReference>
<dbReference type="Gene3D" id="1.10.340.70">
    <property type="match status" value="1"/>
</dbReference>
<keyword evidence="8" id="KW-0479">Metal-binding</keyword>
<evidence type="ECO:0000259" key="11">
    <source>
        <dbReference type="PROSITE" id="PS50994"/>
    </source>
</evidence>
<dbReference type="Gene3D" id="3.10.10.10">
    <property type="entry name" value="HIV Type 1 Reverse Transcriptase, subunit A, domain 1"/>
    <property type="match status" value="1"/>
</dbReference>
<dbReference type="InterPro" id="IPR041373">
    <property type="entry name" value="RT_RNaseH"/>
</dbReference>
<accession>A0AAE1KW00</accession>
<evidence type="ECO:0000256" key="3">
    <source>
        <dbReference type="ARBA" id="ARBA00022695"/>
    </source>
</evidence>
<protein>
    <recommendedName>
        <fullName evidence="1">RNA-directed DNA polymerase</fullName>
        <ecNumber evidence="1">2.7.7.49</ecNumber>
    </recommendedName>
</protein>
<dbReference type="Pfam" id="PF17921">
    <property type="entry name" value="Integrase_H2C2"/>
    <property type="match status" value="1"/>
</dbReference>
<dbReference type="PROSITE" id="PS50158">
    <property type="entry name" value="ZF_CCHC"/>
    <property type="match status" value="1"/>
</dbReference>
<name>A0AAE1KW00_PETCI</name>
<dbReference type="InterPro" id="IPR043128">
    <property type="entry name" value="Rev_trsase/Diguanyl_cyclase"/>
</dbReference>
<dbReference type="PROSITE" id="PS50994">
    <property type="entry name" value="INTEGRASE"/>
    <property type="match status" value="1"/>
</dbReference>
<dbReference type="Pfam" id="PF00078">
    <property type="entry name" value="RVT_1"/>
    <property type="match status" value="1"/>
</dbReference>
<dbReference type="InterPro" id="IPR012337">
    <property type="entry name" value="RNaseH-like_sf"/>
</dbReference>
<dbReference type="InterPro" id="IPR041588">
    <property type="entry name" value="Integrase_H2C2"/>
</dbReference>
<dbReference type="GO" id="GO:0015074">
    <property type="term" value="P:DNA integration"/>
    <property type="evidence" value="ECO:0007669"/>
    <property type="project" value="InterPro"/>
</dbReference>
<dbReference type="Gene3D" id="3.30.70.270">
    <property type="match status" value="1"/>
</dbReference>
<dbReference type="GO" id="GO:0016787">
    <property type="term" value="F:hydrolase activity"/>
    <property type="evidence" value="ECO:0007669"/>
    <property type="project" value="UniProtKB-KW"/>
</dbReference>
<sequence>MAGHRPRLLTQTPRASPRSLQTPRVLGQTHQLLMAQTEAITSLQQQLAAAGRPRPHPSVPRSSAPEKCDMEMTTAAFRTWRRSMECWLGLNGWPPQEAVLHIRLHCTPALQCSLDARFSDREWRVLATEEALDAIGRIALQVTNQAADWCKFFTSNQEYSESISEYFTRSAQCAADCEFKCPHCNNSLSEYMLLRKLVSGIASVELKEEVFRRCDSFSEVDSLRKFCVAFEAAHKDATRPGVSTKNIGREAMASVATVSSLPDALQEEVGLPPQAAGARQPPPYKPRCGNCGLKHKPGKGSCPAEMLACHNCGKTGHLRKMCRSKGKQVAATEEMEASGIIIAATRNVERQPFIWVKVSIGNNERKSAKIQVVPDTGSQVCVAGPGLLAALNIIKTSLVNRGNLKDVANVSLKPIVVAPTTADVGNATSESADYLLARPDTVPLTPLEENVPQLEAWLLRHFSGSTFNTDRSPLPVMEGKPHSIHLLPDAKPYACHTPASVPRHWEAEVKKQLDEDIRKGILEPVPVGEVTEWCARMVVVAKKSGQPRRTVDYQKLNAACKRETPHTRTPFDLVSGIPRHTYKTTSDAHWGFHQVELQEDSKRLTTFITPWGRNRYRRTPMGHCAAPDAYTRRFDEAIEDIQRKFKCVDDTLLFDNSVEEAFWHTYDFLETCARKGVTLKPEKFKFCRRQVDFVGFHVGWDAFKPTEERLAAIRNFDMPAEPSLTDIRSWHGFVNQLAPFLATAPIMEPFRELLKKPQGKKVYWDENLKEKFRQAKDVICKLAKEGLSFYEKDRPTVVVTDWSKVGIGFVVLQQHCSCHLKEAPFSCKSGWRLALCGSRHLTSAEAGYAPVEGEALAVAWCLRKARLFLLGCPNLIVITDHCPLVKLLGDRELKDIANPRLFGLKEKTLHYRFQIKYLPGKRNSAAVYLSRYPALCAPPVAMDEEDANDMEGAMAAATVAALNCDDCIVLDSTTVVQAAAEDPEYQLLVAKVTAGDWHPHRAQELVCLRHFYGVRDRLAVSQGLVTYTYGQGSVRLVIPIALRKHVAENLHAGHQGLDGMLRRARQTVYWPGMEGDLQHHRDVCAVCNAYSPSQAAEPLTLTPPPKYPFQHTVADLFQLDGQMYLAYADRLTGWLEIAHFPSGATSSKLLSVMRQYFQRWGAPESISTDGGTNLTSEKMSNFLERWGVERRVSYAHFPQSNGRAEAAVKSAKRLLRANTGGGGSLRTDKVSVALLQYLNTPLRGVKKSPAQLAMGRQLRDGVPAHQQHYKVDSHWRGALRARERESVRQQGVWVERQGATRTLPPLMLGTQVWVQNQETKVWDRRGVVTETLPHRQYTVKLDGSGCVTLRNRRHLRAVRGSSHPTQPPPQNLILHSTRSRPTHTEATGRPQRRVKQPAWMSDYIADTQ</sequence>
<dbReference type="PANTHER" id="PTHR37984">
    <property type="entry name" value="PROTEIN CBG26694"/>
    <property type="match status" value="1"/>
</dbReference>
<feature type="region of interest" description="Disordered" evidence="9">
    <location>
        <begin position="45"/>
        <end position="67"/>
    </location>
</feature>
<evidence type="ECO:0000256" key="8">
    <source>
        <dbReference type="PROSITE-ProRule" id="PRU00047"/>
    </source>
</evidence>
<dbReference type="InterPro" id="IPR036397">
    <property type="entry name" value="RNaseH_sf"/>
</dbReference>
<keyword evidence="6" id="KW-0378">Hydrolase</keyword>
<dbReference type="InterPro" id="IPR000477">
    <property type="entry name" value="RT_dom"/>
</dbReference>
<organism evidence="12 13">
    <name type="scientific">Petrolisthes cinctipes</name>
    <name type="common">Flat porcelain crab</name>
    <dbReference type="NCBI Taxonomy" id="88211"/>
    <lineage>
        <taxon>Eukaryota</taxon>
        <taxon>Metazoa</taxon>
        <taxon>Ecdysozoa</taxon>
        <taxon>Arthropoda</taxon>
        <taxon>Crustacea</taxon>
        <taxon>Multicrustacea</taxon>
        <taxon>Malacostraca</taxon>
        <taxon>Eumalacostraca</taxon>
        <taxon>Eucarida</taxon>
        <taxon>Decapoda</taxon>
        <taxon>Pleocyemata</taxon>
        <taxon>Anomura</taxon>
        <taxon>Galatheoidea</taxon>
        <taxon>Porcellanidae</taxon>
        <taxon>Petrolisthes</taxon>
    </lineage>
</organism>
<dbReference type="PANTHER" id="PTHR37984:SF7">
    <property type="entry name" value="INTEGRASE CATALYTIC DOMAIN-CONTAINING PROTEIN"/>
    <property type="match status" value="1"/>
</dbReference>
<feature type="compositionally biased region" description="Polar residues" evidence="9">
    <location>
        <begin position="9"/>
        <end position="22"/>
    </location>
</feature>
<keyword evidence="8" id="KW-0863">Zinc-finger</keyword>
<feature type="region of interest" description="Disordered" evidence="9">
    <location>
        <begin position="1357"/>
        <end position="1408"/>
    </location>
</feature>
<evidence type="ECO:0000256" key="2">
    <source>
        <dbReference type="ARBA" id="ARBA00022679"/>
    </source>
</evidence>
<keyword evidence="13" id="KW-1185">Reference proteome</keyword>
<dbReference type="GO" id="GO:0004519">
    <property type="term" value="F:endonuclease activity"/>
    <property type="evidence" value="ECO:0007669"/>
    <property type="project" value="UniProtKB-KW"/>
</dbReference>
<dbReference type="CDD" id="cd01647">
    <property type="entry name" value="RT_LTR"/>
    <property type="match status" value="1"/>
</dbReference>
<keyword evidence="4" id="KW-0540">Nuclease</keyword>
<gene>
    <name evidence="12" type="ORF">Pcinc_008290</name>
</gene>
<dbReference type="InterPro" id="IPR001878">
    <property type="entry name" value="Znf_CCHC"/>
</dbReference>
<dbReference type="SMART" id="SM00343">
    <property type="entry name" value="ZnF_C2HC"/>
    <property type="match status" value="1"/>
</dbReference>
<keyword evidence="5" id="KW-0255">Endonuclease</keyword>
<keyword evidence="8" id="KW-0862">Zinc</keyword>
<dbReference type="EC" id="2.7.7.49" evidence="1"/>
<comment type="caution">
    <text evidence="12">The sequence shown here is derived from an EMBL/GenBank/DDBJ whole genome shotgun (WGS) entry which is preliminary data.</text>
</comment>
<keyword evidence="7" id="KW-0695">RNA-directed DNA polymerase</keyword>
<evidence type="ECO:0000313" key="13">
    <source>
        <dbReference type="Proteomes" id="UP001286313"/>
    </source>
</evidence>
<feature type="region of interest" description="Disordered" evidence="9">
    <location>
        <begin position="1"/>
        <end position="22"/>
    </location>
</feature>
<evidence type="ECO:0000256" key="9">
    <source>
        <dbReference type="SAM" id="MobiDB-lite"/>
    </source>
</evidence>
<evidence type="ECO:0000256" key="4">
    <source>
        <dbReference type="ARBA" id="ARBA00022722"/>
    </source>
</evidence>
<dbReference type="GO" id="GO:0008270">
    <property type="term" value="F:zinc ion binding"/>
    <property type="evidence" value="ECO:0007669"/>
    <property type="project" value="UniProtKB-KW"/>
</dbReference>
<dbReference type="InterPro" id="IPR050951">
    <property type="entry name" value="Retrovirus_Pol_polyprotein"/>
</dbReference>
<dbReference type="InterPro" id="IPR001584">
    <property type="entry name" value="Integrase_cat-core"/>
</dbReference>
<evidence type="ECO:0000256" key="1">
    <source>
        <dbReference type="ARBA" id="ARBA00012493"/>
    </source>
</evidence>
<evidence type="ECO:0000256" key="5">
    <source>
        <dbReference type="ARBA" id="ARBA00022759"/>
    </source>
</evidence>
<dbReference type="GO" id="GO:0003964">
    <property type="term" value="F:RNA-directed DNA polymerase activity"/>
    <property type="evidence" value="ECO:0007669"/>
    <property type="project" value="UniProtKB-KW"/>
</dbReference>
<dbReference type="Proteomes" id="UP001286313">
    <property type="component" value="Unassembled WGS sequence"/>
</dbReference>
<feature type="domain" description="Integrase catalytic" evidence="11">
    <location>
        <begin position="1104"/>
        <end position="1257"/>
    </location>
</feature>
<dbReference type="SUPFAM" id="SSF53098">
    <property type="entry name" value="Ribonuclease H-like"/>
    <property type="match status" value="1"/>
</dbReference>
<dbReference type="Pfam" id="PF17917">
    <property type="entry name" value="RT_RNaseH"/>
    <property type="match status" value="1"/>
</dbReference>
<reference evidence="12" key="1">
    <citation type="submission" date="2023-10" db="EMBL/GenBank/DDBJ databases">
        <title>Genome assemblies of two species of porcelain crab, Petrolisthes cinctipes and Petrolisthes manimaculis (Anomura: Porcellanidae).</title>
        <authorList>
            <person name="Angst P."/>
        </authorList>
    </citation>
    <scope>NUCLEOTIDE SEQUENCE</scope>
    <source>
        <strain evidence="12">PB745_01</strain>
        <tissue evidence="12">Gill</tissue>
    </source>
</reference>
<proteinExistence type="predicted"/>
<keyword evidence="2" id="KW-0808">Transferase</keyword>
<evidence type="ECO:0000259" key="10">
    <source>
        <dbReference type="PROSITE" id="PS50158"/>
    </source>
</evidence>
<keyword evidence="3" id="KW-0548">Nucleotidyltransferase</keyword>
<dbReference type="Gene3D" id="3.30.420.10">
    <property type="entry name" value="Ribonuclease H-like superfamily/Ribonuclease H"/>
    <property type="match status" value="1"/>
</dbReference>
<evidence type="ECO:0000256" key="7">
    <source>
        <dbReference type="ARBA" id="ARBA00022918"/>
    </source>
</evidence>
<evidence type="ECO:0000256" key="6">
    <source>
        <dbReference type="ARBA" id="ARBA00022801"/>
    </source>
</evidence>
<dbReference type="GO" id="GO:0042575">
    <property type="term" value="C:DNA polymerase complex"/>
    <property type="evidence" value="ECO:0007669"/>
    <property type="project" value="UniProtKB-ARBA"/>
</dbReference>
<dbReference type="InterPro" id="IPR043502">
    <property type="entry name" value="DNA/RNA_pol_sf"/>
</dbReference>
<feature type="domain" description="CCHC-type" evidence="10">
    <location>
        <begin position="309"/>
        <end position="324"/>
    </location>
</feature>
<evidence type="ECO:0000313" key="12">
    <source>
        <dbReference type="EMBL" id="KAK3887586.1"/>
    </source>
</evidence>